<dbReference type="GeneID" id="301546901"/>
<protein>
    <recommendedName>
        <fullName evidence="3">ATP-binding protein</fullName>
    </recommendedName>
</protein>
<dbReference type="Proteomes" id="UP000600080">
    <property type="component" value="Unassembled WGS sequence"/>
</dbReference>
<sequence>MGSTVATTEFAVPESVPGALGDLAVDRPLALNGVLHLVGLMNSGKSTLMDLLTVLAVRRGLRGGYLLASVADVYAKAAFLRALGIKAVPQIGRSNRSEHVAAYWGTTLHDQDTHLPRYADGAARYTVDLRPPINWSTASLWRRRAGRAEAGSWSLASAACRTARCRPAARATMICTTSPTPRSS</sequence>
<proteinExistence type="predicted"/>
<name>A0ABQ2J1J5_9ACTN</name>
<gene>
    <name evidence="1" type="ORF">GCM10012285_10200</name>
</gene>
<dbReference type="RefSeq" id="WP_189096329.1">
    <property type="nucleotide sequence ID" value="NZ_BMND01000003.1"/>
</dbReference>
<evidence type="ECO:0000313" key="2">
    <source>
        <dbReference type="Proteomes" id="UP000600080"/>
    </source>
</evidence>
<comment type="caution">
    <text evidence="1">The sequence shown here is derived from an EMBL/GenBank/DDBJ whole genome shotgun (WGS) entry which is preliminary data.</text>
</comment>
<evidence type="ECO:0008006" key="3">
    <source>
        <dbReference type="Google" id="ProtNLM"/>
    </source>
</evidence>
<accession>A0ABQ2J1J5</accession>
<evidence type="ECO:0000313" key="1">
    <source>
        <dbReference type="EMBL" id="GGN36440.1"/>
    </source>
</evidence>
<dbReference type="EMBL" id="BMND01000003">
    <property type="protein sequence ID" value="GGN36440.1"/>
    <property type="molecule type" value="Genomic_DNA"/>
</dbReference>
<organism evidence="1 2">
    <name type="scientific">Streptomyces kronopolitis</name>
    <dbReference type="NCBI Taxonomy" id="1612435"/>
    <lineage>
        <taxon>Bacteria</taxon>
        <taxon>Bacillati</taxon>
        <taxon>Actinomycetota</taxon>
        <taxon>Actinomycetes</taxon>
        <taxon>Kitasatosporales</taxon>
        <taxon>Streptomycetaceae</taxon>
        <taxon>Streptomyces</taxon>
    </lineage>
</organism>
<dbReference type="InterPro" id="IPR027417">
    <property type="entry name" value="P-loop_NTPase"/>
</dbReference>
<dbReference type="SUPFAM" id="SSF52540">
    <property type="entry name" value="P-loop containing nucleoside triphosphate hydrolases"/>
    <property type="match status" value="1"/>
</dbReference>
<reference evidence="2" key="1">
    <citation type="journal article" date="2019" name="Int. J. Syst. Evol. Microbiol.">
        <title>The Global Catalogue of Microorganisms (GCM) 10K type strain sequencing project: providing services to taxonomists for standard genome sequencing and annotation.</title>
        <authorList>
            <consortium name="The Broad Institute Genomics Platform"/>
            <consortium name="The Broad Institute Genome Sequencing Center for Infectious Disease"/>
            <person name="Wu L."/>
            <person name="Ma J."/>
        </authorList>
    </citation>
    <scope>NUCLEOTIDE SEQUENCE [LARGE SCALE GENOMIC DNA]</scope>
    <source>
        <strain evidence="2">CGMCC 4.7323</strain>
    </source>
</reference>
<keyword evidence="2" id="KW-1185">Reference proteome</keyword>